<evidence type="ECO:0000259" key="10">
    <source>
        <dbReference type="PROSITE" id="PS00517"/>
    </source>
</evidence>
<keyword evidence="6" id="KW-0269">Exonuclease</keyword>
<dbReference type="PANTHER" id="PTHR30591:SF1">
    <property type="entry name" value="RECBCD ENZYME SUBUNIT RECC"/>
    <property type="match status" value="1"/>
</dbReference>
<dbReference type="Pfam" id="PF04257">
    <property type="entry name" value="Exonuc_V_gamma"/>
    <property type="match status" value="1"/>
</dbReference>
<dbReference type="GO" id="GO:0140097">
    <property type="term" value="F:catalytic activity, acting on DNA"/>
    <property type="evidence" value="ECO:0007669"/>
    <property type="project" value="UniProtKB-ARBA"/>
</dbReference>
<keyword evidence="2" id="KW-0547">Nucleotide-binding</keyword>
<dbReference type="GO" id="GO:0006310">
    <property type="term" value="P:DNA recombination"/>
    <property type="evidence" value="ECO:0007669"/>
    <property type="project" value="TreeGrafter"/>
</dbReference>
<evidence type="ECO:0000256" key="6">
    <source>
        <dbReference type="ARBA" id="ARBA00022839"/>
    </source>
</evidence>
<dbReference type="PANTHER" id="PTHR30591">
    <property type="entry name" value="RECBCD ENZYME SUBUNIT RECC"/>
    <property type="match status" value="1"/>
</dbReference>
<dbReference type="PROSITE" id="PS00517">
    <property type="entry name" value="RNASE_3_1"/>
    <property type="match status" value="1"/>
</dbReference>
<evidence type="ECO:0000256" key="8">
    <source>
        <dbReference type="ARBA" id="ARBA00023125"/>
    </source>
</evidence>
<dbReference type="GO" id="GO:0006396">
    <property type="term" value="P:RNA processing"/>
    <property type="evidence" value="ECO:0007669"/>
    <property type="project" value="InterPro"/>
</dbReference>
<evidence type="ECO:0000256" key="7">
    <source>
        <dbReference type="ARBA" id="ARBA00022840"/>
    </source>
</evidence>
<organism evidence="11 12">
    <name type="scientific">Acidithiobacillus ferridurans</name>
    <dbReference type="NCBI Taxonomy" id="1232575"/>
    <lineage>
        <taxon>Bacteria</taxon>
        <taxon>Pseudomonadati</taxon>
        <taxon>Pseudomonadota</taxon>
        <taxon>Acidithiobacillia</taxon>
        <taxon>Acidithiobacillales</taxon>
        <taxon>Acidithiobacillaceae</taxon>
        <taxon>Acidithiobacillus</taxon>
    </lineage>
</organism>
<dbReference type="RefSeq" id="WP_215890747.1">
    <property type="nucleotide sequence ID" value="NZ_JABBHS010000432.1"/>
</dbReference>
<keyword evidence="7" id="KW-0067">ATP-binding</keyword>
<sequence>MSHPEIEPGFIVLHGDRLEWLGDAVLEWLREHPLRPLEEEIFLVQSNGIAEWLQWTLAAHEGICAAVRVALPGRFLWESYARVLGTGIVSGRAPLDKAPLTWRLMRLLPELLAHADFAPLRHFIGQSQRPDGALERRWQMAAQIADLFDQYQVYRGDWLADWATDQSLLRRGDGERVTLPADQCWQPRLWQ</sequence>
<protein>
    <submittedName>
        <fullName evidence="11">Exodeoxyribonuclease V subunit gamma</fullName>
    </submittedName>
</protein>
<evidence type="ECO:0000256" key="5">
    <source>
        <dbReference type="ARBA" id="ARBA00022806"/>
    </source>
</evidence>
<evidence type="ECO:0000256" key="3">
    <source>
        <dbReference type="ARBA" id="ARBA00022763"/>
    </source>
</evidence>
<dbReference type="Proteomes" id="UP000887300">
    <property type="component" value="Unassembled WGS sequence"/>
</dbReference>
<comment type="caution">
    <text evidence="11">The sequence shown here is derived from an EMBL/GenBank/DDBJ whole genome shotgun (WGS) entry which is preliminary data.</text>
</comment>
<name>A0A8X8KDL5_ACIFI</name>
<evidence type="ECO:0000256" key="4">
    <source>
        <dbReference type="ARBA" id="ARBA00022801"/>
    </source>
</evidence>
<dbReference type="InterPro" id="IPR027417">
    <property type="entry name" value="P-loop_NTPase"/>
</dbReference>
<evidence type="ECO:0000256" key="2">
    <source>
        <dbReference type="ARBA" id="ARBA00022741"/>
    </source>
</evidence>
<keyword evidence="1" id="KW-0540">Nuclease</keyword>
<dbReference type="GO" id="GO:0004525">
    <property type="term" value="F:ribonuclease III activity"/>
    <property type="evidence" value="ECO:0007669"/>
    <property type="project" value="InterPro"/>
</dbReference>
<dbReference type="GO" id="GO:0004386">
    <property type="term" value="F:helicase activity"/>
    <property type="evidence" value="ECO:0007669"/>
    <property type="project" value="UniProtKB-KW"/>
</dbReference>
<keyword evidence="4" id="KW-0378">Hydrolase</keyword>
<dbReference type="GO" id="GO:0004527">
    <property type="term" value="F:exonuclease activity"/>
    <property type="evidence" value="ECO:0007669"/>
    <property type="project" value="UniProtKB-KW"/>
</dbReference>
<reference evidence="11" key="1">
    <citation type="journal article" date="2021" name="ISME J.">
        <title>Genomic evolution of the class Acidithiobacillia: deep-branching Proteobacteria living in extreme acidic conditions.</title>
        <authorList>
            <person name="Moya-Beltran A."/>
            <person name="Beard S."/>
            <person name="Rojas-Villalobos C."/>
            <person name="Issotta F."/>
            <person name="Gallardo Y."/>
            <person name="Ulloa R."/>
            <person name="Giaveno A."/>
            <person name="Degli Esposti M."/>
            <person name="Johnson D.B."/>
            <person name="Quatrini R."/>
        </authorList>
    </citation>
    <scope>NUCLEOTIDE SEQUENCE</scope>
    <source>
        <strain evidence="11">DSM 583</strain>
    </source>
</reference>
<dbReference type="InterPro" id="IPR013986">
    <property type="entry name" value="DExx_box_DNA_helicase_dom_sf"/>
</dbReference>
<evidence type="ECO:0000313" key="12">
    <source>
        <dbReference type="Proteomes" id="UP000887300"/>
    </source>
</evidence>
<dbReference type="InterPro" id="IPR000999">
    <property type="entry name" value="RNase_III_dom"/>
</dbReference>
<dbReference type="Gene3D" id="1.10.10.160">
    <property type="match status" value="1"/>
</dbReference>
<evidence type="ECO:0000256" key="9">
    <source>
        <dbReference type="ARBA" id="ARBA00023204"/>
    </source>
</evidence>
<keyword evidence="9" id="KW-0234">DNA repair</keyword>
<evidence type="ECO:0000313" key="11">
    <source>
        <dbReference type="EMBL" id="MBU2724329.1"/>
    </source>
</evidence>
<dbReference type="GO" id="GO:0003677">
    <property type="term" value="F:DNA binding"/>
    <property type="evidence" value="ECO:0007669"/>
    <property type="project" value="UniProtKB-KW"/>
</dbReference>
<evidence type="ECO:0000256" key="1">
    <source>
        <dbReference type="ARBA" id="ARBA00022722"/>
    </source>
</evidence>
<gene>
    <name evidence="11" type="ORF">HF568_14280</name>
</gene>
<keyword evidence="8" id="KW-0238">DNA-binding</keyword>
<feature type="non-terminal residue" evidence="11">
    <location>
        <position position="191"/>
    </location>
</feature>
<dbReference type="AlphaFoldDB" id="A0A8X8KDL5"/>
<proteinExistence type="predicted"/>
<dbReference type="SUPFAM" id="SSF52540">
    <property type="entry name" value="P-loop containing nucleoside triphosphate hydrolases"/>
    <property type="match status" value="1"/>
</dbReference>
<accession>A0A8X8KDL5</accession>
<dbReference type="GO" id="GO:0006281">
    <property type="term" value="P:DNA repair"/>
    <property type="evidence" value="ECO:0007669"/>
    <property type="project" value="UniProtKB-KW"/>
</dbReference>
<keyword evidence="3" id="KW-0227">DNA damage</keyword>
<keyword evidence="5" id="KW-0347">Helicase</keyword>
<dbReference type="EMBL" id="JABBHS010000432">
    <property type="protein sequence ID" value="MBU2724329.1"/>
    <property type="molecule type" value="Genomic_DNA"/>
</dbReference>
<dbReference type="GO" id="GO:0005524">
    <property type="term" value="F:ATP binding"/>
    <property type="evidence" value="ECO:0007669"/>
    <property type="project" value="UniProtKB-KW"/>
</dbReference>
<feature type="domain" description="RNase III" evidence="10">
    <location>
        <begin position="16"/>
        <end position="24"/>
    </location>
</feature>